<dbReference type="AlphaFoldDB" id="A0A267H1Y6"/>
<evidence type="ECO:0000313" key="3">
    <source>
        <dbReference type="Proteomes" id="UP000215902"/>
    </source>
</evidence>
<dbReference type="EMBL" id="NIVC01000056">
    <property type="protein sequence ID" value="PAA92310.1"/>
    <property type="molecule type" value="Genomic_DNA"/>
</dbReference>
<dbReference type="OrthoDB" id="10020246at2759"/>
<keyword evidence="3" id="KW-1185">Reference proteome</keyword>
<dbReference type="GO" id="GO:0051999">
    <property type="term" value="P:mannosyl-inositol phosphorylceramide biosynthetic process"/>
    <property type="evidence" value="ECO:0007669"/>
    <property type="project" value="TreeGrafter"/>
</dbReference>
<dbReference type="Pfam" id="PF04488">
    <property type="entry name" value="Gly_transf_sug"/>
    <property type="match status" value="1"/>
</dbReference>
<keyword evidence="1" id="KW-0808">Transferase</keyword>
<name>A0A267H1Y6_9PLAT</name>
<dbReference type="Gene3D" id="3.90.550.20">
    <property type="match status" value="1"/>
</dbReference>
<comment type="caution">
    <text evidence="2">The sequence shown here is derived from an EMBL/GenBank/DDBJ whole genome shotgun (WGS) entry which is preliminary data.</text>
</comment>
<dbReference type="InterPro" id="IPR051706">
    <property type="entry name" value="Glycosyltransferase_domain"/>
</dbReference>
<dbReference type="InterPro" id="IPR007577">
    <property type="entry name" value="GlycoTrfase_DXD_sugar-bd_CS"/>
</dbReference>
<dbReference type="PANTHER" id="PTHR32385">
    <property type="entry name" value="MANNOSYL PHOSPHORYLINOSITOL CERAMIDE SYNTHASE"/>
    <property type="match status" value="1"/>
</dbReference>
<dbReference type="PANTHER" id="PTHR32385:SF23">
    <property type="entry name" value="NUCLEOTIDE-DIPHOSPHO-SUGAR TRANSFERASE"/>
    <property type="match status" value="1"/>
</dbReference>
<gene>
    <name evidence="2" type="ORF">BOX15_Mlig029646g4</name>
</gene>
<dbReference type="GO" id="GO:0016020">
    <property type="term" value="C:membrane"/>
    <property type="evidence" value="ECO:0007669"/>
    <property type="project" value="GOC"/>
</dbReference>
<dbReference type="SUPFAM" id="SSF53448">
    <property type="entry name" value="Nucleotide-diphospho-sugar transferases"/>
    <property type="match status" value="1"/>
</dbReference>
<dbReference type="STRING" id="282301.A0A267H1Y6"/>
<proteinExistence type="predicted"/>
<protein>
    <submittedName>
        <fullName evidence="2">Uncharacterized protein</fullName>
    </submittedName>
</protein>
<evidence type="ECO:0000256" key="1">
    <source>
        <dbReference type="ARBA" id="ARBA00022679"/>
    </source>
</evidence>
<dbReference type="Proteomes" id="UP000215902">
    <property type="component" value="Unassembled WGS sequence"/>
</dbReference>
<reference evidence="2 3" key="1">
    <citation type="submission" date="2017-06" db="EMBL/GenBank/DDBJ databases">
        <title>A platform for efficient transgenesis in Macrostomum lignano, a flatworm model organism for stem cell research.</title>
        <authorList>
            <person name="Berezikov E."/>
        </authorList>
    </citation>
    <scope>NUCLEOTIDE SEQUENCE [LARGE SCALE GENOMIC DNA]</scope>
    <source>
        <strain evidence="2">DV1</strain>
        <tissue evidence="2">Whole organism</tissue>
    </source>
</reference>
<dbReference type="GO" id="GO:0000030">
    <property type="term" value="F:mannosyltransferase activity"/>
    <property type="evidence" value="ECO:0007669"/>
    <property type="project" value="TreeGrafter"/>
</dbReference>
<organism evidence="2 3">
    <name type="scientific">Macrostomum lignano</name>
    <dbReference type="NCBI Taxonomy" id="282301"/>
    <lineage>
        <taxon>Eukaryota</taxon>
        <taxon>Metazoa</taxon>
        <taxon>Spiralia</taxon>
        <taxon>Lophotrochozoa</taxon>
        <taxon>Platyhelminthes</taxon>
        <taxon>Rhabditophora</taxon>
        <taxon>Macrostomorpha</taxon>
        <taxon>Macrostomida</taxon>
        <taxon>Macrostomidae</taxon>
        <taxon>Macrostomum</taxon>
    </lineage>
</organism>
<accession>A0A267H1Y6</accession>
<sequence length="344" mass="39791">MILKRKVIVRTLIGLAIVYWLHRKLNFESDAYYPDQKLGNFIHSRFPLPQAVLPSVKIVHFMNKNHLLFPEYRPYLASWRRVYPNYDFYFWTDADIDRLLASRYPMFKSFYEERLGHPLERSDFARVLVLHAFGGWYADLDAGSQLNAENLTKRHSLIVPLEPFIHAMVAFKRRRLVNNAIMYSIPGHPFWMFLACRIIDLVSELPQVPRNKAEAVETTGPLVMTLAMEQFAAANAATCGDLDKGLGGSYGCPYVPWPRRFLPLFDNTSNFVAGWARIMCYTVLYVPGIIDECQRMRAFDFVNVLPADAYTYHAFLHRTGAKGDQVNVSDWGLNIRFNPMDYLT</sequence>
<dbReference type="InterPro" id="IPR029044">
    <property type="entry name" value="Nucleotide-diphossugar_trans"/>
</dbReference>
<evidence type="ECO:0000313" key="2">
    <source>
        <dbReference type="EMBL" id="PAA92310.1"/>
    </source>
</evidence>